<comment type="caution">
    <text evidence="1">The sequence shown here is derived from an EMBL/GenBank/DDBJ whole genome shotgun (WGS) entry which is preliminary data.</text>
</comment>
<dbReference type="Gene3D" id="3.20.20.70">
    <property type="entry name" value="Aldolase class I"/>
    <property type="match status" value="1"/>
</dbReference>
<gene>
    <name evidence="1" type="ORF">ABVT43_09810</name>
</gene>
<dbReference type="NCBIfam" id="TIGR02814">
    <property type="entry name" value="pfaD_fam"/>
    <property type="match status" value="1"/>
</dbReference>
<dbReference type="SUPFAM" id="SSF51395">
    <property type="entry name" value="FMN-linked oxidoreductases"/>
    <property type="match status" value="1"/>
</dbReference>
<proteinExistence type="predicted"/>
<dbReference type="Pfam" id="PF21607">
    <property type="entry name" value="FabD_helical_ins"/>
    <property type="match status" value="1"/>
</dbReference>
<sequence>METSVEKKLVLEPGLVEKSAQVNALVNDSVAGQNTVGGLSPEKFGAPSFRHRYQIKYAYLTGAMYRGIASKALVVAVAKAGFLGFLGTGGMSLAEIEENIVAIQQALNHGAFAFGMNLLANIHRPEQEMQTVELYLKKDIQVIEAASFTQVTPALVYYRLAGVAQDEDGTIICKNKIIGKLSRPEVASAFLSPPPPSIVNQLLRENKITAEQARLAEQILVCDDICVEADSGGHTDQGIASVLLSAMLRLRDEVYQKYTCNQPIHIGLAGGIGAPPAVVAAFMMGADFILTGSINQCTVESGANSVVKSMLQEINVQDTDYAPAGDMFEIGAKVQVLKKGVLFPSRANKLVSLYHQYGQWENVPLKMQQQIEQKYFQKTFEQVWQQVKAYRVKKNQQASISKAENNPKYKMALVIKWYFAYSNILAFNGDLQNQVDFQVHTGPALGAFNQWVKGTALESWQNRHVGEIGELLMQASADLASAQIKKLLD</sequence>
<reference evidence="1 2" key="1">
    <citation type="submission" date="2024-06" db="EMBL/GenBank/DDBJ databases">
        <authorList>
            <person name="Li F."/>
        </authorList>
    </citation>
    <scope>NUCLEOTIDE SEQUENCE [LARGE SCALE GENOMIC DNA]</scope>
    <source>
        <strain evidence="1 2">GXAS 311</strain>
    </source>
</reference>
<protein>
    <submittedName>
        <fullName evidence="1">PfaD family polyunsaturated fatty acid/polyketide biosynthesis protein</fullName>
    </submittedName>
</protein>
<dbReference type="EMBL" id="JBEVCJ010000009">
    <property type="protein sequence ID" value="MET1255421.1"/>
    <property type="molecule type" value="Genomic_DNA"/>
</dbReference>
<dbReference type="Proteomes" id="UP001548189">
    <property type="component" value="Unassembled WGS sequence"/>
</dbReference>
<dbReference type="Pfam" id="PF03060">
    <property type="entry name" value="NMO"/>
    <property type="match status" value="1"/>
</dbReference>
<dbReference type="PANTHER" id="PTHR32332:SF20">
    <property type="entry name" value="2-NITROPROPANE DIOXYGENASE-LIKE PROTEIN"/>
    <property type="match status" value="1"/>
</dbReference>
<dbReference type="PANTHER" id="PTHR32332">
    <property type="entry name" value="2-NITROPROPANE DIOXYGENASE"/>
    <property type="match status" value="1"/>
</dbReference>
<evidence type="ECO:0000313" key="2">
    <source>
        <dbReference type="Proteomes" id="UP001548189"/>
    </source>
</evidence>
<dbReference type="InterPro" id="IPR013785">
    <property type="entry name" value="Aldolase_TIM"/>
</dbReference>
<organism evidence="1 2">
    <name type="scientific">Aliikangiella maris</name>
    <dbReference type="NCBI Taxonomy" id="3162458"/>
    <lineage>
        <taxon>Bacteria</taxon>
        <taxon>Pseudomonadati</taxon>
        <taxon>Pseudomonadota</taxon>
        <taxon>Gammaproteobacteria</taxon>
        <taxon>Oceanospirillales</taxon>
        <taxon>Pleioneaceae</taxon>
        <taxon>Aliikangiella</taxon>
    </lineage>
</organism>
<keyword evidence="2" id="KW-1185">Reference proteome</keyword>
<dbReference type="InterPro" id="IPR049489">
    <property type="entry name" value="FabD-like_helical_ins"/>
</dbReference>
<accession>A0ABV2BU09</accession>
<evidence type="ECO:0000313" key="1">
    <source>
        <dbReference type="EMBL" id="MET1255421.1"/>
    </source>
</evidence>
<dbReference type="InterPro" id="IPR014179">
    <property type="entry name" value="PfaD-like_TIM-barrel"/>
</dbReference>
<name>A0ABV2BU09_9GAMM</name>